<organism evidence="3 4">
    <name type="scientific">Setaria viridis</name>
    <name type="common">Green bristlegrass</name>
    <name type="synonym">Setaria italica subsp. viridis</name>
    <dbReference type="NCBI Taxonomy" id="4556"/>
    <lineage>
        <taxon>Eukaryota</taxon>
        <taxon>Viridiplantae</taxon>
        <taxon>Streptophyta</taxon>
        <taxon>Embryophyta</taxon>
        <taxon>Tracheophyta</taxon>
        <taxon>Spermatophyta</taxon>
        <taxon>Magnoliopsida</taxon>
        <taxon>Liliopsida</taxon>
        <taxon>Poales</taxon>
        <taxon>Poaceae</taxon>
        <taxon>PACMAD clade</taxon>
        <taxon>Panicoideae</taxon>
        <taxon>Panicodae</taxon>
        <taxon>Paniceae</taxon>
        <taxon>Cenchrinae</taxon>
        <taxon>Setaria</taxon>
    </lineage>
</organism>
<name>A0A4V6Y838_SETVI</name>
<dbReference type="PANTHER" id="PTHR32444:SF118">
    <property type="entry name" value="OS09G0551150 PROTEIN"/>
    <property type="match status" value="1"/>
</dbReference>
<accession>A0A4V6Y838</accession>
<dbReference type="CDD" id="cd01098">
    <property type="entry name" value="PAN_AP_plant"/>
    <property type="match status" value="1"/>
</dbReference>
<feature type="domain" description="Apple" evidence="2">
    <location>
        <begin position="1"/>
        <end position="75"/>
    </location>
</feature>
<feature type="compositionally biased region" description="Low complexity" evidence="1">
    <location>
        <begin position="123"/>
        <end position="136"/>
    </location>
</feature>
<dbReference type="InterPro" id="IPR003609">
    <property type="entry name" value="Pan_app"/>
</dbReference>
<feature type="compositionally biased region" description="Basic and acidic residues" evidence="1">
    <location>
        <begin position="137"/>
        <end position="158"/>
    </location>
</feature>
<dbReference type="AlphaFoldDB" id="A0A4V6Y838"/>
<reference evidence="3" key="1">
    <citation type="submission" date="2019-03" db="EMBL/GenBank/DDBJ databases">
        <title>WGS assembly of Setaria viridis.</title>
        <authorList>
            <person name="Huang P."/>
            <person name="Jenkins J."/>
            <person name="Grimwood J."/>
            <person name="Barry K."/>
            <person name="Healey A."/>
            <person name="Mamidi S."/>
            <person name="Sreedasyam A."/>
            <person name="Shu S."/>
            <person name="Feldman M."/>
            <person name="Wu J."/>
            <person name="Yu Y."/>
            <person name="Chen C."/>
            <person name="Johnson J."/>
            <person name="Rokhsar D."/>
            <person name="Baxter I."/>
            <person name="Schmutz J."/>
            <person name="Brutnell T."/>
            <person name="Kellogg E."/>
        </authorList>
    </citation>
    <scope>NUCLEOTIDE SEQUENCE [LARGE SCALE GENOMIC DNA]</scope>
</reference>
<keyword evidence="4" id="KW-1185">Reference proteome</keyword>
<evidence type="ECO:0000259" key="2">
    <source>
        <dbReference type="PROSITE" id="PS50948"/>
    </source>
</evidence>
<dbReference type="Pfam" id="PF08276">
    <property type="entry name" value="PAN_2"/>
    <property type="match status" value="1"/>
</dbReference>
<protein>
    <recommendedName>
        <fullName evidence="2">Apple domain-containing protein</fullName>
    </recommendedName>
</protein>
<evidence type="ECO:0000313" key="4">
    <source>
        <dbReference type="Proteomes" id="UP000298652"/>
    </source>
</evidence>
<dbReference type="PROSITE" id="PS50948">
    <property type="entry name" value="PAN"/>
    <property type="match status" value="1"/>
</dbReference>
<sequence length="169" mass="17477">MKSPDKFVLVRNRTSEECAAECAKNCSCVAYAYADLSSSGTKGGMTRCLIWAGELIDTEKMRDMAGGETLYLRSAGLDDPGNRKKAKTRGPAAARTGRSAVARAAGSGASAAAWGAGGGSGACGSSSRSATGTSQARAEEGTGRRGETDVRDRSRRVEAGTLQPTKYVQ</sequence>
<gene>
    <name evidence="3" type="ORF">SEVIR_7G250750v2</name>
</gene>
<dbReference type="Gramene" id="TKW06606">
    <property type="protein sequence ID" value="TKW06606"/>
    <property type="gene ID" value="SEVIR_7G250750v2"/>
</dbReference>
<evidence type="ECO:0000256" key="1">
    <source>
        <dbReference type="SAM" id="MobiDB-lite"/>
    </source>
</evidence>
<dbReference type="PANTHER" id="PTHR32444">
    <property type="entry name" value="BULB-TYPE LECTIN DOMAIN-CONTAINING PROTEIN"/>
    <property type="match status" value="1"/>
</dbReference>
<feature type="compositionally biased region" description="Low complexity" evidence="1">
    <location>
        <begin position="92"/>
        <end position="114"/>
    </location>
</feature>
<dbReference type="Proteomes" id="UP000298652">
    <property type="component" value="Chromosome 7"/>
</dbReference>
<proteinExistence type="predicted"/>
<dbReference type="EMBL" id="CM016558">
    <property type="protein sequence ID" value="TKW06606.1"/>
    <property type="molecule type" value="Genomic_DNA"/>
</dbReference>
<evidence type="ECO:0000313" key="3">
    <source>
        <dbReference type="EMBL" id="TKW06606.1"/>
    </source>
</evidence>
<feature type="region of interest" description="Disordered" evidence="1">
    <location>
        <begin position="73"/>
        <end position="169"/>
    </location>
</feature>